<dbReference type="PROSITE" id="PS50110">
    <property type="entry name" value="RESPONSE_REGULATORY"/>
    <property type="match status" value="1"/>
</dbReference>
<dbReference type="SMART" id="SM00862">
    <property type="entry name" value="Trans_reg_C"/>
    <property type="match status" value="1"/>
</dbReference>
<keyword evidence="2" id="KW-0902">Two-component regulatory system</keyword>
<dbReference type="GO" id="GO:0032993">
    <property type="term" value="C:protein-DNA complex"/>
    <property type="evidence" value="ECO:0007669"/>
    <property type="project" value="TreeGrafter"/>
</dbReference>
<evidence type="ECO:0000256" key="1">
    <source>
        <dbReference type="ARBA" id="ARBA00022553"/>
    </source>
</evidence>
<dbReference type="KEGG" id="cvt:B843_04640"/>
<dbReference type="EMBL" id="CP004353">
    <property type="protein sequence ID" value="AHI22317.1"/>
    <property type="molecule type" value="Genomic_DNA"/>
</dbReference>
<evidence type="ECO:0000259" key="8">
    <source>
        <dbReference type="PROSITE" id="PS50110"/>
    </source>
</evidence>
<dbReference type="GO" id="GO:0005829">
    <property type="term" value="C:cytosol"/>
    <property type="evidence" value="ECO:0007669"/>
    <property type="project" value="TreeGrafter"/>
</dbReference>
<evidence type="ECO:0000256" key="5">
    <source>
        <dbReference type="ARBA" id="ARBA00023163"/>
    </source>
</evidence>
<gene>
    <name evidence="10" type="ORF">B843_04640</name>
</gene>
<feature type="DNA-binding region" description="OmpR/PhoB-type" evidence="7">
    <location>
        <begin position="129"/>
        <end position="228"/>
    </location>
</feature>
<dbReference type="PANTHER" id="PTHR48111:SF4">
    <property type="entry name" value="DNA-BINDING DUAL TRANSCRIPTIONAL REGULATOR OMPR"/>
    <property type="match status" value="1"/>
</dbReference>
<dbReference type="Gene3D" id="3.40.50.2300">
    <property type="match status" value="1"/>
</dbReference>
<dbReference type="HOGENOM" id="CLU_000445_30_4_11"/>
<evidence type="ECO:0000256" key="3">
    <source>
        <dbReference type="ARBA" id="ARBA00023015"/>
    </source>
</evidence>
<sequence length="230" mass="25681">MRRTVLIVDDEPAIRRVLAQYLAADGHEVLEADTGARALELLGSGVPIDMVLLDIGLPDIDGFEVLSRLRRTSSIYVMVVSARAEETDKLVGLGVGADDYVIKPFSVREIAARIKAVFRRMDGSLSLVDDHLRLGSLTIDPTAREVRLRGEPVELSQLDFDLLLALAERPGRVWSRQQLLERVWGYDFYGDERVIDVHIRTIRRALGDDAERPEFIATVRGVGYKFLGAP</sequence>
<evidence type="ECO:0000313" key="10">
    <source>
        <dbReference type="EMBL" id="AHI22317.1"/>
    </source>
</evidence>
<accession>W5XZE0</accession>
<keyword evidence="4 7" id="KW-0238">DNA-binding</keyword>
<keyword evidence="11" id="KW-1185">Reference proteome</keyword>
<dbReference type="SMART" id="SM00448">
    <property type="entry name" value="REC"/>
    <property type="match status" value="1"/>
</dbReference>
<dbReference type="STRING" id="1224164.B843_04640"/>
<evidence type="ECO:0000256" key="2">
    <source>
        <dbReference type="ARBA" id="ARBA00023012"/>
    </source>
</evidence>
<dbReference type="eggNOG" id="COG0745">
    <property type="taxonomic scope" value="Bacteria"/>
</dbReference>
<dbReference type="PROSITE" id="PS51755">
    <property type="entry name" value="OMPR_PHOB"/>
    <property type="match status" value="1"/>
</dbReference>
<evidence type="ECO:0000259" key="9">
    <source>
        <dbReference type="PROSITE" id="PS51755"/>
    </source>
</evidence>
<evidence type="ECO:0000313" key="11">
    <source>
        <dbReference type="Proteomes" id="UP000019222"/>
    </source>
</evidence>
<dbReference type="Gene3D" id="1.10.10.10">
    <property type="entry name" value="Winged helix-like DNA-binding domain superfamily/Winged helix DNA-binding domain"/>
    <property type="match status" value="1"/>
</dbReference>
<dbReference type="Gene3D" id="6.10.250.690">
    <property type="match status" value="1"/>
</dbReference>
<dbReference type="GO" id="GO:0006355">
    <property type="term" value="P:regulation of DNA-templated transcription"/>
    <property type="evidence" value="ECO:0007669"/>
    <property type="project" value="InterPro"/>
</dbReference>
<feature type="domain" description="Response regulatory" evidence="8">
    <location>
        <begin position="4"/>
        <end position="118"/>
    </location>
</feature>
<dbReference type="Pfam" id="PF00486">
    <property type="entry name" value="Trans_reg_C"/>
    <property type="match status" value="1"/>
</dbReference>
<dbReference type="PATRIC" id="fig|1224164.3.peg.921"/>
<dbReference type="InterPro" id="IPR011006">
    <property type="entry name" value="CheY-like_superfamily"/>
</dbReference>
<dbReference type="CDD" id="cd17574">
    <property type="entry name" value="REC_OmpR"/>
    <property type="match status" value="1"/>
</dbReference>
<dbReference type="InterPro" id="IPR001867">
    <property type="entry name" value="OmpR/PhoB-type_DNA-bd"/>
</dbReference>
<dbReference type="GO" id="GO:0000156">
    <property type="term" value="F:phosphorelay response regulator activity"/>
    <property type="evidence" value="ECO:0007669"/>
    <property type="project" value="TreeGrafter"/>
</dbReference>
<evidence type="ECO:0000256" key="6">
    <source>
        <dbReference type="PROSITE-ProRule" id="PRU00169"/>
    </source>
</evidence>
<dbReference type="InterPro" id="IPR039420">
    <property type="entry name" value="WalR-like"/>
</dbReference>
<dbReference type="PANTHER" id="PTHR48111">
    <property type="entry name" value="REGULATOR OF RPOS"/>
    <property type="match status" value="1"/>
</dbReference>
<dbReference type="CDD" id="cd00383">
    <property type="entry name" value="trans_reg_C"/>
    <property type="match status" value="1"/>
</dbReference>
<protein>
    <submittedName>
        <fullName evidence="10">Winged helix family two component transcriptional regulator</fullName>
    </submittedName>
</protein>
<dbReference type="FunFam" id="1.10.10.10:FF:000018">
    <property type="entry name" value="DNA-binding response regulator ResD"/>
    <property type="match status" value="1"/>
</dbReference>
<evidence type="ECO:0000256" key="4">
    <source>
        <dbReference type="ARBA" id="ARBA00023125"/>
    </source>
</evidence>
<keyword evidence="3" id="KW-0805">Transcription regulation</keyword>
<evidence type="ECO:0000256" key="7">
    <source>
        <dbReference type="PROSITE-ProRule" id="PRU01091"/>
    </source>
</evidence>
<dbReference type="RefSeq" id="WP_025252355.1">
    <property type="nucleotide sequence ID" value="NZ_CP004353.1"/>
</dbReference>
<reference evidence="10 11" key="1">
    <citation type="submission" date="2013-02" db="EMBL/GenBank/DDBJ databases">
        <title>The complete genome sequence of Corynebacterium vitaeruminis DSM 20294.</title>
        <authorList>
            <person name="Ruckert C."/>
            <person name="Albersmeier A."/>
            <person name="Kalinowski J."/>
        </authorList>
    </citation>
    <scope>NUCLEOTIDE SEQUENCE [LARGE SCALE GENOMIC DNA]</scope>
    <source>
        <strain evidence="11">ATCC 10234</strain>
    </source>
</reference>
<dbReference type="InterPro" id="IPR036388">
    <property type="entry name" value="WH-like_DNA-bd_sf"/>
</dbReference>
<feature type="domain" description="OmpR/PhoB-type" evidence="9">
    <location>
        <begin position="129"/>
        <end position="228"/>
    </location>
</feature>
<feature type="modified residue" description="4-aspartylphosphate" evidence="6">
    <location>
        <position position="54"/>
    </location>
</feature>
<proteinExistence type="predicted"/>
<dbReference type="InterPro" id="IPR001789">
    <property type="entry name" value="Sig_transdc_resp-reg_receiver"/>
</dbReference>
<keyword evidence="1 6" id="KW-0597">Phosphoprotein</keyword>
<dbReference type="AlphaFoldDB" id="W5XZE0"/>
<name>W5XZE0_9CORY</name>
<dbReference type="Proteomes" id="UP000019222">
    <property type="component" value="Chromosome"/>
</dbReference>
<dbReference type="Pfam" id="PF00072">
    <property type="entry name" value="Response_reg"/>
    <property type="match status" value="1"/>
</dbReference>
<dbReference type="SUPFAM" id="SSF52172">
    <property type="entry name" value="CheY-like"/>
    <property type="match status" value="1"/>
</dbReference>
<keyword evidence="5" id="KW-0804">Transcription</keyword>
<organism evidence="10 11">
    <name type="scientific">Corynebacterium vitaeruminis DSM 20294</name>
    <dbReference type="NCBI Taxonomy" id="1224164"/>
    <lineage>
        <taxon>Bacteria</taxon>
        <taxon>Bacillati</taxon>
        <taxon>Actinomycetota</taxon>
        <taxon>Actinomycetes</taxon>
        <taxon>Mycobacteriales</taxon>
        <taxon>Corynebacteriaceae</taxon>
        <taxon>Corynebacterium</taxon>
    </lineage>
</organism>
<dbReference type="GO" id="GO:0000976">
    <property type="term" value="F:transcription cis-regulatory region binding"/>
    <property type="evidence" value="ECO:0007669"/>
    <property type="project" value="TreeGrafter"/>
</dbReference>